<dbReference type="EMBL" id="KN833924">
    <property type="protein sequence ID" value="KIK14756.1"/>
    <property type="molecule type" value="Genomic_DNA"/>
</dbReference>
<reference evidence="4" key="2">
    <citation type="submission" date="2015-01" db="EMBL/GenBank/DDBJ databases">
        <title>Evolutionary Origins and Diversification of the Mycorrhizal Mutualists.</title>
        <authorList>
            <consortium name="DOE Joint Genome Institute"/>
            <consortium name="Mycorrhizal Genomics Consortium"/>
            <person name="Kohler A."/>
            <person name="Kuo A."/>
            <person name="Nagy L.G."/>
            <person name="Floudas D."/>
            <person name="Copeland A."/>
            <person name="Barry K.W."/>
            <person name="Cichocki N."/>
            <person name="Veneault-Fourrey C."/>
            <person name="LaButti K."/>
            <person name="Lindquist E.A."/>
            <person name="Lipzen A."/>
            <person name="Lundell T."/>
            <person name="Morin E."/>
            <person name="Murat C."/>
            <person name="Riley R."/>
            <person name="Ohm R."/>
            <person name="Sun H."/>
            <person name="Tunlid A."/>
            <person name="Henrissat B."/>
            <person name="Grigoriev I.V."/>
            <person name="Hibbett D.S."/>
            <person name="Martin F."/>
        </authorList>
    </citation>
    <scope>NUCLEOTIDE SEQUENCE [LARGE SCALE GENOMIC DNA]</scope>
    <source>
        <strain evidence="4">441</strain>
    </source>
</reference>
<evidence type="ECO:0000313" key="3">
    <source>
        <dbReference type="EMBL" id="KIK14756.1"/>
    </source>
</evidence>
<feature type="compositionally biased region" description="Low complexity" evidence="1">
    <location>
        <begin position="486"/>
        <end position="496"/>
    </location>
</feature>
<feature type="domain" description="DUF6699" evidence="2">
    <location>
        <begin position="257"/>
        <end position="386"/>
    </location>
</feature>
<feature type="region of interest" description="Disordered" evidence="1">
    <location>
        <begin position="401"/>
        <end position="558"/>
    </location>
</feature>
<evidence type="ECO:0000256" key="1">
    <source>
        <dbReference type="SAM" id="MobiDB-lite"/>
    </source>
</evidence>
<feature type="compositionally biased region" description="Polar residues" evidence="1">
    <location>
        <begin position="427"/>
        <end position="446"/>
    </location>
</feature>
<gene>
    <name evidence="3" type="ORF">PISMIDRAFT_345246</name>
</gene>
<feature type="compositionally biased region" description="Pro residues" evidence="1">
    <location>
        <begin position="187"/>
        <end position="196"/>
    </location>
</feature>
<feature type="region of interest" description="Disordered" evidence="1">
    <location>
        <begin position="175"/>
        <end position="215"/>
    </location>
</feature>
<accession>A0A0C9YDI0</accession>
<name>A0A0C9YDI0_9AGAM</name>
<dbReference type="STRING" id="765257.A0A0C9YDI0"/>
<dbReference type="AlphaFoldDB" id="A0A0C9YDI0"/>
<reference evidence="3 4" key="1">
    <citation type="submission" date="2014-04" db="EMBL/GenBank/DDBJ databases">
        <authorList>
            <consortium name="DOE Joint Genome Institute"/>
            <person name="Kuo A."/>
            <person name="Kohler A."/>
            <person name="Costa M.D."/>
            <person name="Nagy L.G."/>
            <person name="Floudas D."/>
            <person name="Copeland A."/>
            <person name="Barry K.W."/>
            <person name="Cichocki N."/>
            <person name="Veneault-Fourrey C."/>
            <person name="LaButti K."/>
            <person name="Lindquist E.A."/>
            <person name="Lipzen A."/>
            <person name="Lundell T."/>
            <person name="Morin E."/>
            <person name="Murat C."/>
            <person name="Sun H."/>
            <person name="Tunlid A."/>
            <person name="Henrissat B."/>
            <person name="Grigoriev I.V."/>
            <person name="Hibbett D.S."/>
            <person name="Martin F."/>
            <person name="Nordberg H.P."/>
            <person name="Cantor M.N."/>
            <person name="Hua S.X."/>
        </authorList>
    </citation>
    <scope>NUCLEOTIDE SEQUENCE [LARGE SCALE GENOMIC DNA]</scope>
    <source>
        <strain evidence="3 4">441</strain>
    </source>
</reference>
<organism evidence="3 4">
    <name type="scientific">Pisolithus microcarpus 441</name>
    <dbReference type="NCBI Taxonomy" id="765257"/>
    <lineage>
        <taxon>Eukaryota</taxon>
        <taxon>Fungi</taxon>
        <taxon>Dikarya</taxon>
        <taxon>Basidiomycota</taxon>
        <taxon>Agaricomycotina</taxon>
        <taxon>Agaricomycetes</taxon>
        <taxon>Agaricomycetidae</taxon>
        <taxon>Boletales</taxon>
        <taxon>Sclerodermatineae</taxon>
        <taxon>Pisolithaceae</taxon>
        <taxon>Pisolithus</taxon>
    </lineage>
</organism>
<feature type="compositionally biased region" description="Polar residues" evidence="1">
    <location>
        <begin position="539"/>
        <end position="554"/>
    </location>
</feature>
<feature type="compositionally biased region" description="Polar residues" evidence="1">
    <location>
        <begin position="458"/>
        <end position="476"/>
    </location>
</feature>
<dbReference type="OrthoDB" id="21474at2759"/>
<dbReference type="Proteomes" id="UP000054018">
    <property type="component" value="Unassembled WGS sequence"/>
</dbReference>
<feature type="compositionally biased region" description="Low complexity" evidence="1">
    <location>
        <begin position="515"/>
        <end position="525"/>
    </location>
</feature>
<dbReference type="InterPro" id="IPR046522">
    <property type="entry name" value="DUF6699"/>
</dbReference>
<dbReference type="HOGENOM" id="CLU_034121_0_0_1"/>
<proteinExistence type="predicted"/>
<keyword evidence="4" id="KW-1185">Reference proteome</keyword>
<protein>
    <submittedName>
        <fullName evidence="3">Unplaced genomic scaffold scaffold_240, whole genome shotgun sequence</fullName>
    </submittedName>
</protein>
<evidence type="ECO:0000259" key="2">
    <source>
        <dbReference type="Pfam" id="PF20415"/>
    </source>
</evidence>
<dbReference type="Pfam" id="PF20415">
    <property type="entry name" value="DUF6699"/>
    <property type="match status" value="1"/>
</dbReference>
<evidence type="ECO:0000313" key="4">
    <source>
        <dbReference type="Proteomes" id="UP000054018"/>
    </source>
</evidence>
<sequence>MLPRPEASHLYPLPSLVPLQPNGYGLSAAPSPGIPADMPHYPTVVYIPRPPPDAVPTPPPVWPPQYPPPSAYAPSAYHSPAAAAREFPMLPPTMTTYVHPAAAPSMAPANLPRSMTHPVAAPSVTSNLPPTMTTLGYPGATPMATTNLPRSMTHPVAAPSVASNLPPTMAILGYPGAIPTDQANSPRGPPTPPLRAPPTDTARANVGQSTSLDHIDPFAKGPHYVPVIDPSLAGVLGSVIRINPLLAPPGDLLEPQLRWNMLFHPSHRTDSLRFWMKQHEAPATFPRLTYVRIISRSFPWMIQIDARDLTTGVTCGEILDGIFEYLYSDVTKDESENVSEMLKLHIFSSYEHNRSTDPNVPGGGLGVALKRLDWLGNNTMFGGLVLSDKFTMEDRGDIPPATFELKCLPNRPPTPQELDERRLPQKATRSTNGLQSTPSSSVTANEQYERPRIRQVFGSVNESQSMPSCPSANELQEQPWHQRATSTHGSQSSRSSLLTANELHEQGSLRQQVTPSPNESSQFPSSSPPTIQPQKDSLRQNATRSTHRSQSTGPPFSLELYITFDGNQSVRTYRYP</sequence>